<gene>
    <name evidence="2" type="ORF">RRH01S_08_01590</name>
</gene>
<proteinExistence type="predicted"/>
<dbReference type="Proteomes" id="UP000026941">
    <property type="component" value="Unassembled WGS sequence"/>
</dbReference>
<feature type="signal peptide" evidence="1">
    <location>
        <begin position="1"/>
        <end position="19"/>
    </location>
</feature>
<comment type="caution">
    <text evidence="2">The sequence shown here is derived from an EMBL/GenBank/DDBJ whole genome shotgun (WGS) entry which is preliminary data.</text>
</comment>
<evidence type="ECO:0000313" key="2">
    <source>
        <dbReference type="EMBL" id="GAJ94421.1"/>
    </source>
</evidence>
<sequence length="104" mass="10929">MKKIILVAAFGLCASSAMAISRYDTQAMSCAAVHDKVAQEGEVVLQHPSSTVSNLTVYDRYVSNSAACMNRGIPTKVSVPTSDDPSCKVLLCAPATGKGHNRKG</sequence>
<keyword evidence="1" id="KW-0732">Signal</keyword>
<evidence type="ECO:0000256" key="1">
    <source>
        <dbReference type="SAM" id="SignalP"/>
    </source>
</evidence>
<name>A0AA87U584_RHIRH</name>
<feature type="chain" id="PRO_5041688015" description="Secreted protein" evidence="1">
    <location>
        <begin position="20"/>
        <end position="104"/>
    </location>
</feature>
<evidence type="ECO:0000313" key="3">
    <source>
        <dbReference type="Proteomes" id="UP000026941"/>
    </source>
</evidence>
<protein>
    <recommendedName>
        <fullName evidence="4">Secreted protein</fullName>
    </recommendedName>
</protein>
<dbReference type="RefSeq" id="WP_042473783.1">
    <property type="nucleotide sequence ID" value="NZ_BAYX01000008.1"/>
</dbReference>
<organism evidence="2 3">
    <name type="scientific">Rhizobium rhizogenes NBRC 13257</name>
    <dbReference type="NCBI Taxonomy" id="1220581"/>
    <lineage>
        <taxon>Bacteria</taxon>
        <taxon>Pseudomonadati</taxon>
        <taxon>Pseudomonadota</taxon>
        <taxon>Alphaproteobacteria</taxon>
        <taxon>Hyphomicrobiales</taxon>
        <taxon>Rhizobiaceae</taxon>
        <taxon>Rhizobium/Agrobacterium group</taxon>
        <taxon>Rhizobium</taxon>
    </lineage>
</organism>
<dbReference type="EMBL" id="BAYX01000008">
    <property type="protein sequence ID" value="GAJ94421.1"/>
    <property type="molecule type" value="Genomic_DNA"/>
</dbReference>
<reference evidence="2 3" key="1">
    <citation type="submission" date="2014-05" db="EMBL/GenBank/DDBJ databases">
        <title>Whole genome shotgun sequence of Rhizobium rhizogenes NBRC 13257.</title>
        <authorList>
            <person name="Katano-Makiyama Y."/>
            <person name="Hosoyama A."/>
            <person name="Hashimoto M."/>
            <person name="Hosoyama Y."/>
            <person name="Noguchi M."/>
            <person name="Tsuchikane K."/>
            <person name="Kimura A."/>
            <person name="Ohji S."/>
            <person name="Ichikawa N."/>
            <person name="Yamazoe A."/>
            <person name="Fujita N."/>
        </authorList>
    </citation>
    <scope>NUCLEOTIDE SEQUENCE [LARGE SCALE GENOMIC DNA]</scope>
    <source>
        <strain evidence="2 3">NBRC 13257</strain>
    </source>
</reference>
<evidence type="ECO:0008006" key="4">
    <source>
        <dbReference type="Google" id="ProtNLM"/>
    </source>
</evidence>
<dbReference type="AlphaFoldDB" id="A0AA87U584"/>
<accession>A0AA87U584</accession>